<organism evidence="1 2">
    <name type="scientific">Phytophthora nicotianae P1976</name>
    <dbReference type="NCBI Taxonomy" id="1317066"/>
    <lineage>
        <taxon>Eukaryota</taxon>
        <taxon>Sar</taxon>
        <taxon>Stramenopiles</taxon>
        <taxon>Oomycota</taxon>
        <taxon>Peronosporomycetes</taxon>
        <taxon>Peronosporales</taxon>
        <taxon>Peronosporaceae</taxon>
        <taxon>Phytophthora</taxon>
    </lineage>
</organism>
<protein>
    <submittedName>
        <fullName evidence="1">Uncharacterized protein</fullName>
    </submittedName>
</protein>
<comment type="caution">
    <text evidence="1">The sequence shown here is derived from an EMBL/GenBank/DDBJ whole genome shotgun (WGS) entry which is preliminary data.</text>
</comment>
<sequence length="115" mass="13082">MSPMCGPSPGLVLRRRRRSFPETGLLKGYALPEFGERLFSALGSMRRPHHRFLLSSTSYITMLGGSDRMGALRLKLRETGFTNGEEDNATFTFKRREIGMADQWLELGVMLTLLW</sequence>
<dbReference type="Proteomes" id="UP000028582">
    <property type="component" value="Unassembled WGS sequence"/>
</dbReference>
<dbReference type="EMBL" id="ANJA01000035">
    <property type="protein sequence ID" value="ETO86351.1"/>
    <property type="molecule type" value="Genomic_DNA"/>
</dbReference>
<evidence type="ECO:0000313" key="2">
    <source>
        <dbReference type="Proteomes" id="UP000028582"/>
    </source>
</evidence>
<proteinExistence type="predicted"/>
<accession>A0A081B5E0</accession>
<evidence type="ECO:0000313" key="1">
    <source>
        <dbReference type="EMBL" id="ETO86351.1"/>
    </source>
</evidence>
<reference evidence="1 2" key="1">
    <citation type="submission" date="2013-11" db="EMBL/GenBank/DDBJ databases">
        <title>The Genome Sequence of Phytophthora parasitica P1976.</title>
        <authorList>
            <consortium name="The Broad Institute Genomics Platform"/>
            <person name="Russ C."/>
            <person name="Tyler B."/>
            <person name="Panabieres F."/>
            <person name="Shan W."/>
            <person name="Tripathy S."/>
            <person name="Grunwald N."/>
            <person name="Machado M."/>
            <person name="Johnson C.S."/>
            <person name="Walker B."/>
            <person name="Young S."/>
            <person name="Zeng Q."/>
            <person name="Gargeya S."/>
            <person name="Fitzgerald M."/>
            <person name="Haas B."/>
            <person name="Abouelleil A."/>
            <person name="Allen A.W."/>
            <person name="Alvarado L."/>
            <person name="Arachchi H.M."/>
            <person name="Berlin A.M."/>
            <person name="Chapman S.B."/>
            <person name="Gainer-Dewar J."/>
            <person name="Goldberg J."/>
            <person name="Griggs A."/>
            <person name="Gujja S."/>
            <person name="Hansen M."/>
            <person name="Howarth C."/>
            <person name="Imamovic A."/>
            <person name="Ireland A."/>
            <person name="Larimer J."/>
            <person name="McCowan C."/>
            <person name="Murphy C."/>
            <person name="Pearson M."/>
            <person name="Poon T.W."/>
            <person name="Priest M."/>
            <person name="Roberts A."/>
            <person name="Saif S."/>
            <person name="Shea T."/>
            <person name="Sisk P."/>
            <person name="Sykes S."/>
            <person name="Wortman J."/>
            <person name="Nusbaum C."/>
            <person name="Birren B."/>
        </authorList>
    </citation>
    <scope>NUCLEOTIDE SEQUENCE [LARGE SCALE GENOMIC DNA]</scope>
    <source>
        <strain evidence="1 2">P1976</strain>
    </source>
</reference>
<gene>
    <name evidence="1" type="ORF">F444_00097</name>
</gene>
<name>A0A081B5E0_PHYNI</name>
<dbReference type="AlphaFoldDB" id="A0A081B5E0"/>